<protein>
    <submittedName>
        <fullName evidence="2">Uncharacterized protein</fullName>
    </submittedName>
</protein>
<feature type="region of interest" description="Disordered" evidence="1">
    <location>
        <begin position="91"/>
        <end position="127"/>
    </location>
</feature>
<sequence length="349" mass="38881">MHALWAKRASLVSAVTGNSLCNFSLVAPHPSQVLAASFGPIAVSTPDCKCIEALIRDLDAQRAAYIDTFSKVHEQLASSLAATVSKDILRAETPPSSLQPESRSQRSKRLSASHTTSEKDSNSRKNLNAVTTLISSSLSRTTADDSDSDDDGDEALYVQTPLEPQSYDMESLRAHLRSHAWDKRTRQILDGVVGNPARLAETPLIPNRKGKLEDRSDHMHYRVFDVGPDGSMLPVDFSHIEKDFGRAMAFWYAVKETNPKEKQRHAVGRITIVREPSPILFGAIHFTMNKFFDMNELLGHLYTDDVSSTSLSRAFDEDSRPQRSFVFDFEYFTLIGTDCQPNEWQMAAG</sequence>
<accession>A0AAJ0GDI2</accession>
<keyword evidence="3" id="KW-1185">Reference proteome</keyword>
<organism evidence="2 3">
    <name type="scientific">Extremus antarcticus</name>
    <dbReference type="NCBI Taxonomy" id="702011"/>
    <lineage>
        <taxon>Eukaryota</taxon>
        <taxon>Fungi</taxon>
        <taxon>Dikarya</taxon>
        <taxon>Ascomycota</taxon>
        <taxon>Pezizomycotina</taxon>
        <taxon>Dothideomycetes</taxon>
        <taxon>Dothideomycetidae</taxon>
        <taxon>Mycosphaerellales</taxon>
        <taxon>Extremaceae</taxon>
        <taxon>Extremus</taxon>
    </lineage>
</organism>
<reference evidence="2" key="1">
    <citation type="submission" date="2023-04" db="EMBL/GenBank/DDBJ databases">
        <title>Black Yeasts Isolated from many extreme environments.</title>
        <authorList>
            <person name="Coleine C."/>
            <person name="Stajich J.E."/>
            <person name="Selbmann L."/>
        </authorList>
    </citation>
    <scope>NUCLEOTIDE SEQUENCE</scope>
    <source>
        <strain evidence="2">CCFEE 5312</strain>
    </source>
</reference>
<name>A0AAJ0GDI2_9PEZI</name>
<evidence type="ECO:0000313" key="3">
    <source>
        <dbReference type="Proteomes" id="UP001271007"/>
    </source>
</evidence>
<dbReference type="EMBL" id="JAWDJX010000020">
    <property type="protein sequence ID" value="KAK3052502.1"/>
    <property type="molecule type" value="Genomic_DNA"/>
</dbReference>
<comment type="caution">
    <text evidence="2">The sequence shown here is derived from an EMBL/GenBank/DDBJ whole genome shotgun (WGS) entry which is preliminary data.</text>
</comment>
<evidence type="ECO:0000256" key="1">
    <source>
        <dbReference type="SAM" id="MobiDB-lite"/>
    </source>
</evidence>
<dbReference type="AlphaFoldDB" id="A0AAJ0GDI2"/>
<dbReference type="Proteomes" id="UP001271007">
    <property type="component" value="Unassembled WGS sequence"/>
</dbReference>
<evidence type="ECO:0000313" key="2">
    <source>
        <dbReference type="EMBL" id="KAK3052502.1"/>
    </source>
</evidence>
<proteinExistence type="predicted"/>
<gene>
    <name evidence="2" type="ORF">LTR09_006356</name>
</gene>